<dbReference type="EMBL" id="KZ308556">
    <property type="protein sequence ID" value="KAG8231435.1"/>
    <property type="molecule type" value="Genomic_DNA"/>
</dbReference>
<evidence type="ECO:0000256" key="1">
    <source>
        <dbReference type="SAM" id="MobiDB-lite"/>
    </source>
</evidence>
<sequence length="70" mass="7839">MAIFRKPFCVLIVFALIGVSFTVKSQDGSDSNEHSVERESRIRPRSCPDGFVITPRGCRQAVMRLGPSER</sequence>
<feature type="region of interest" description="Disordered" evidence="1">
    <location>
        <begin position="24"/>
        <end position="46"/>
    </location>
</feature>
<keyword evidence="2" id="KW-0732">Signal</keyword>
<reference evidence="3" key="2">
    <citation type="submission" date="2017-10" db="EMBL/GenBank/DDBJ databases">
        <title>Ladona fulva Genome sequencing and assembly.</title>
        <authorList>
            <person name="Murali S."/>
            <person name="Richards S."/>
            <person name="Bandaranaike D."/>
            <person name="Bellair M."/>
            <person name="Blankenburg K."/>
            <person name="Chao H."/>
            <person name="Dinh H."/>
            <person name="Doddapaneni H."/>
            <person name="Dugan-Rocha S."/>
            <person name="Elkadiri S."/>
            <person name="Gnanaolivu R."/>
            <person name="Hernandez B."/>
            <person name="Skinner E."/>
            <person name="Javaid M."/>
            <person name="Lee S."/>
            <person name="Li M."/>
            <person name="Ming W."/>
            <person name="Munidasa M."/>
            <person name="Muniz J."/>
            <person name="Nguyen L."/>
            <person name="Hughes D."/>
            <person name="Osuji N."/>
            <person name="Pu L.-L."/>
            <person name="Puazo M."/>
            <person name="Qu C."/>
            <person name="Quiroz J."/>
            <person name="Raj R."/>
            <person name="Weissenberger G."/>
            <person name="Xin Y."/>
            <person name="Zou X."/>
            <person name="Han Y."/>
            <person name="Worley K."/>
            <person name="Muzny D."/>
            <person name="Gibbs R."/>
        </authorList>
    </citation>
    <scope>NUCLEOTIDE SEQUENCE</scope>
    <source>
        <strain evidence="3">Sampled in the wild</strain>
    </source>
</reference>
<gene>
    <name evidence="3" type="ORF">J437_LFUL000152</name>
</gene>
<evidence type="ECO:0000313" key="3">
    <source>
        <dbReference type="EMBL" id="KAG8231435.1"/>
    </source>
</evidence>
<evidence type="ECO:0000256" key="2">
    <source>
        <dbReference type="SAM" id="SignalP"/>
    </source>
</evidence>
<feature type="chain" id="PRO_5035420391" evidence="2">
    <location>
        <begin position="23"/>
        <end position="70"/>
    </location>
</feature>
<protein>
    <submittedName>
        <fullName evidence="3">Uncharacterized protein</fullName>
    </submittedName>
</protein>
<dbReference type="AlphaFoldDB" id="A0A8K0KCZ6"/>
<accession>A0A8K0KCZ6</accession>
<comment type="caution">
    <text evidence="3">The sequence shown here is derived from an EMBL/GenBank/DDBJ whole genome shotgun (WGS) entry which is preliminary data.</text>
</comment>
<feature type="signal peptide" evidence="2">
    <location>
        <begin position="1"/>
        <end position="22"/>
    </location>
</feature>
<proteinExistence type="predicted"/>
<organism evidence="3 4">
    <name type="scientific">Ladona fulva</name>
    <name type="common">Scarce chaser dragonfly</name>
    <name type="synonym">Libellula fulva</name>
    <dbReference type="NCBI Taxonomy" id="123851"/>
    <lineage>
        <taxon>Eukaryota</taxon>
        <taxon>Metazoa</taxon>
        <taxon>Ecdysozoa</taxon>
        <taxon>Arthropoda</taxon>
        <taxon>Hexapoda</taxon>
        <taxon>Insecta</taxon>
        <taxon>Pterygota</taxon>
        <taxon>Palaeoptera</taxon>
        <taxon>Odonata</taxon>
        <taxon>Epiprocta</taxon>
        <taxon>Anisoptera</taxon>
        <taxon>Libelluloidea</taxon>
        <taxon>Libellulidae</taxon>
        <taxon>Ladona</taxon>
    </lineage>
</organism>
<evidence type="ECO:0000313" key="4">
    <source>
        <dbReference type="Proteomes" id="UP000792457"/>
    </source>
</evidence>
<feature type="compositionally biased region" description="Basic and acidic residues" evidence="1">
    <location>
        <begin position="31"/>
        <end position="42"/>
    </location>
</feature>
<dbReference type="Proteomes" id="UP000792457">
    <property type="component" value="Unassembled WGS sequence"/>
</dbReference>
<keyword evidence="4" id="KW-1185">Reference proteome</keyword>
<name>A0A8K0KCZ6_LADFU</name>
<reference evidence="3" key="1">
    <citation type="submission" date="2013-04" db="EMBL/GenBank/DDBJ databases">
        <authorList>
            <person name="Qu J."/>
            <person name="Murali S.C."/>
            <person name="Bandaranaike D."/>
            <person name="Bellair M."/>
            <person name="Blankenburg K."/>
            <person name="Chao H."/>
            <person name="Dinh H."/>
            <person name="Doddapaneni H."/>
            <person name="Downs B."/>
            <person name="Dugan-Rocha S."/>
            <person name="Elkadiri S."/>
            <person name="Gnanaolivu R.D."/>
            <person name="Hernandez B."/>
            <person name="Javaid M."/>
            <person name="Jayaseelan J.C."/>
            <person name="Lee S."/>
            <person name="Li M."/>
            <person name="Ming W."/>
            <person name="Munidasa M."/>
            <person name="Muniz J."/>
            <person name="Nguyen L."/>
            <person name="Ongeri F."/>
            <person name="Osuji N."/>
            <person name="Pu L.-L."/>
            <person name="Puazo M."/>
            <person name="Qu C."/>
            <person name="Quiroz J."/>
            <person name="Raj R."/>
            <person name="Weissenberger G."/>
            <person name="Xin Y."/>
            <person name="Zou X."/>
            <person name="Han Y."/>
            <person name="Richards S."/>
            <person name="Worley K."/>
            <person name="Muzny D."/>
            <person name="Gibbs R."/>
        </authorList>
    </citation>
    <scope>NUCLEOTIDE SEQUENCE</scope>
    <source>
        <strain evidence="3">Sampled in the wild</strain>
    </source>
</reference>